<dbReference type="WBParaSite" id="MBELARI_LOCUS8081">
    <property type="protein sequence ID" value="MBELARI_LOCUS8081"/>
    <property type="gene ID" value="MBELARI_LOCUS8081"/>
</dbReference>
<reference evidence="2" key="1">
    <citation type="submission" date="2024-02" db="UniProtKB">
        <authorList>
            <consortium name="WormBaseParasite"/>
        </authorList>
    </citation>
    <scope>IDENTIFICATION</scope>
</reference>
<organism evidence="1 2">
    <name type="scientific">Mesorhabditis belari</name>
    <dbReference type="NCBI Taxonomy" id="2138241"/>
    <lineage>
        <taxon>Eukaryota</taxon>
        <taxon>Metazoa</taxon>
        <taxon>Ecdysozoa</taxon>
        <taxon>Nematoda</taxon>
        <taxon>Chromadorea</taxon>
        <taxon>Rhabditida</taxon>
        <taxon>Rhabditina</taxon>
        <taxon>Rhabditomorpha</taxon>
        <taxon>Rhabditoidea</taxon>
        <taxon>Rhabditidae</taxon>
        <taxon>Mesorhabditinae</taxon>
        <taxon>Mesorhabditis</taxon>
    </lineage>
</organism>
<evidence type="ECO:0000313" key="1">
    <source>
        <dbReference type="Proteomes" id="UP000887575"/>
    </source>
</evidence>
<dbReference type="Proteomes" id="UP000887575">
    <property type="component" value="Unassembled WGS sequence"/>
</dbReference>
<accession>A0AAF3FLQ6</accession>
<keyword evidence="1" id="KW-1185">Reference proteome</keyword>
<sequence length="194" mass="20929">MIRQLGIFLVISDQASFTFICATFYNPFSGASSQMIACPTTPCDGSTCCNNETLVINVSTNQTQCGQQLPPDPVYALPACPTVSCQQCGSLPAFFKPNPLAPYPVGQMTYTYSINVTNCCMVADWDCSRNAGDNMGFQVNDGSGAVAQAQQCPNVDSTKKPEMFPFLCGNDKVWRFHGHTFTNFACYVLGTGAC</sequence>
<protein>
    <submittedName>
        <fullName evidence="2">Uncharacterized protein</fullName>
    </submittedName>
</protein>
<proteinExistence type="predicted"/>
<evidence type="ECO:0000313" key="2">
    <source>
        <dbReference type="WBParaSite" id="MBELARI_LOCUS8081"/>
    </source>
</evidence>
<dbReference type="AlphaFoldDB" id="A0AAF3FLQ6"/>
<name>A0AAF3FLQ6_9BILA</name>